<dbReference type="InterPro" id="IPR056372">
    <property type="entry name" value="TPR_DOCK"/>
</dbReference>
<feature type="domain" description="DOCKER" evidence="5">
    <location>
        <begin position="514"/>
        <end position="920"/>
    </location>
</feature>
<dbReference type="GO" id="GO:0005737">
    <property type="term" value="C:cytoplasm"/>
    <property type="evidence" value="ECO:0007669"/>
    <property type="project" value="TreeGrafter"/>
</dbReference>
<evidence type="ECO:0000256" key="2">
    <source>
        <dbReference type="PROSITE-ProRule" id="PRU00984"/>
    </source>
</evidence>
<dbReference type="PANTHER" id="PTHR45653">
    <property type="entry name" value="DEDICATOR OF CYTOKINESIS"/>
    <property type="match status" value="1"/>
</dbReference>
<name>A0A2Y9JH19_ENHLU</name>
<dbReference type="GO" id="GO:0031267">
    <property type="term" value="F:small GTPase binding"/>
    <property type="evidence" value="ECO:0007669"/>
    <property type="project" value="TreeGrafter"/>
</dbReference>
<dbReference type="Pfam" id="PF23554">
    <property type="entry name" value="TPR_DOCK"/>
    <property type="match status" value="1"/>
</dbReference>
<feature type="region of interest" description="Disordered" evidence="4">
    <location>
        <begin position="1072"/>
        <end position="1283"/>
    </location>
</feature>
<dbReference type="GO" id="GO:0005096">
    <property type="term" value="F:GTPase activator activity"/>
    <property type="evidence" value="ECO:0007669"/>
    <property type="project" value="InterPro"/>
</dbReference>
<dbReference type="Pfam" id="PF20421">
    <property type="entry name" value="DHR-2_Lobe_C"/>
    <property type="match status" value="2"/>
</dbReference>
<dbReference type="Proteomes" id="UP000248482">
    <property type="component" value="Unplaced"/>
</dbReference>
<dbReference type="Pfam" id="PF06920">
    <property type="entry name" value="DHR-2_Lobe_A"/>
    <property type="match status" value="1"/>
</dbReference>
<feature type="coiled-coil region" evidence="3">
    <location>
        <begin position="135"/>
        <end position="162"/>
    </location>
</feature>
<dbReference type="GO" id="GO:0005085">
    <property type="term" value="F:guanyl-nucleotide exchange factor activity"/>
    <property type="evidence" value="ECO:0007669"/>
    <property type="project" value="InterPro"/>
</dbReference>
<dbReference type="InterPro" id="IPR046773">
    <property type="entry name" value="DOCKER_Lobe_C"/>
</dbReference>
<feature type="compositionally biased region" description="Polar residues" evidence="4">
    <location>
        <begin position="1119"/>
        <end position="1133"/>
    </location>
</feature>
<evidence type="ECO:0000256" key="4">
    <source>
        <dbReference type="SAM" id="MobiDB-lite"/>
    </source>
</evidence>
<dbReference type="InterPro" id="IPR037014">
    <property type="entry name" value="DHR2_DOCK4"/>
</dbReference>
<dbReference type="Pfam" id="PF20422">
    <property type="entry name" value="DHR-2_Lobe_B"/>
    <property type="match status" value="2"/>
</dbReference>
<dbReference type="FunFam" id="1.20.58.740:FF:000003">
    <property type="entry name" value="dedicator of cytokinesis protein 4"/>
    <property type="match status" value="1"/>
</dbReference>
<gene>
    <name evidence="7" type="primary">LOC111147295</name>
</gene>
<reference evidence="7" key="1">
    <citation type="submission" date="2025-08" db="UniProtKB">
        <authorList>
            <consortium name="RefSeq"/>
        </authorList>
    </citation>
    <scope>IDENTIFICATION</scope>
    <source>
        <tissue evidence="7">Blood</tissue>
    </source>
</reference>
<proteinExistence type="inferred from homology"/>
<sequence>NKEFVCRGHDYERLEAFQQRMLNEFPHAIAMQHANQPDETIFQAEAQYLQIYAVTPIPESQEVLQREGVPDNIKSFYKVNHIWKFRYDRPFHKGTKDKENEFKSLWVERTSLYLVQSLPGISRWFEVEKREVVEMSPLENAIEVLENKNQQLKTLISQCQTRQMQNINPLTMCLNGVIDAAVNGGVSRYQEAFFVKEYILSHPEDGEKIARLRELMLEQPLPQLPNAAWPNITTFLAVPHPVTEEETAQPSGPNNSTTLTAWLRPRDPLDFLLQIFTVFRILIRPEMFPKDWTVMRLVANNVIITTVLYLSDALRKNFLNENFDYKIWDSYFYLAVIFINQLCLQLEMFTPSKKKKVLEKYGDMRVTMGCEIFSMWQNLGEHKLHFIPALIGPFLEVTLIPQADLRNVMIPIFHDMMDWEQRRSGNFKQVEAKLIDKLDSLMSEGKGDETYRELFNSILLKKIERETWRESGVSLIATVTRLMERLLDYRDCMKMGEVDGKKIGCTVSLLNFYKTELNKEEMYIRYIHKLYDLHLKAQNFTEAAYTLLLYDELLEWSDRPLREFLTYPMQTEWQRKEHLHLAIIQNFDRGKCWENGIVLCRKIAEQYESYYDYRNLSKMRMMEASLYDKIMDQQRLEPEFFRVGFYGKKFPFFLRNKEFVCRGHDYERLEAFQQRMLNEFPHAIAMQHANQPDETIFQAEAQYLQIYAVTPIPESQEVLQREGVPDNIKSFYKVNHIWKFRYDRPFHKGTKDKENEFKSLWVERTSLYLVQSLPGISRWFEVEKREVVEMSPLENAIEVLENKNQQLKTLISQCQTRQMQNINPLTMCLNGVIDAAVNGGVSRYQEAFFVKEYILSHPEDGEKIARLRELMLEQAQILEFGLAVHEKFVPQDMRPLHKKLVDQFFVMKSSLGIQEFSACIQASPVHFPNGSPRVCRNSAPASLSPDGTRVIPRRSPLSYPAVNRYSSSSLSSQASAEVSNITGQSESSDEVFNMQPSPSTSSLSSTHSASPNVTSSAPSSARASPLLSDKHKHSRENSCLSPRERPCSAIYPTPVEPSQRLLFNHIGEGALPRSDPNLSAPEKAVNPTPSSWSLDSGKEAKNMSDSGKIISPPVPPRPTQTASPARHTTSVSPSPAGRSPLKGSVQSFTPSPVEYHSPGLISNSPVLSGSYSSGISSLSRCSTSETSGFENQVNEQLAPGPSYSGPEEPGRKESKTPPPYSVYERTLRRPVPLPHSLSIRVTAEPPALPPKPLAARPGHLENGTRRTEPGPRPRPLPRKVSQL</sequence>
<evidence type="ECO:0000256" key="3">
    <source>
        <dbReference type="SAM" id="Coils"/>
    </source>
</evidence>
<keyword evidence="1" id="KW-0344">Guanine-nucleotide releasing factor</keyword>
<dbReference type="Gene3D" id="1.20.58.740">
    <property type="match status" value="2"/>
</dbReference>
<protein>
    <submittedName>
        <fullName evidence="7">Dedicator of cytokinesis protein 4-like</fullName>
    </submittedName>
</protein>
<keyword evidence="3" id="KW-0175">Coiled coil</keyword>
<feature type="region of interest" description="Disordered" evidence="4">
    <location>
        <begin position="973"/>
        <end position="1053"/>
    </location>
</feature>
<evidence type="ECO:0000313" key="7">
    <source>
        <dbReference type="RefSeq" id="XP_022358959.1"/>
    </source>
</evidence>
<dbReference type="FunFam" id="1.25.40.410:FF:000003">
    <property type="entry name" value="Dedicator of cytokinesis protein 4"/>
    <property type="match status" value="1"/>
</dbReference>
<evidence type="ECO:0000313" key="6">
    <source>
        <dbReference type="Proteomes" id="UP000248482"/>
    </source>
</evidence>
<keyword evidence="6" id="KW-1185">Reference proteome</keyword>
<feature type="coiled-coil region" evidence="3">
    <location>
        <begin position="790"/>
        <end position="817"/>
    </location>
</feature>
<comment type="similarity">
    <text evidence="2">Belongs to the DOCK family.</text>
</comment>
<dbReference type="InterPro" id="IPR026791">
    <property type="entry name" value="DOCK"/>
</dbReference>
<dbReference type="RefSeq" id="XP_022358959.1">
    <property type="nucleotide sequence ID" value="XM_022503251.1"/>
</dbReference>
<feature type="compositionally biased region" description="Low complexity" evidence="4">
    <location>
        <begin position="996"/>
        <end position="1027"/>
    </location>
</feature>
<dbReference type="InterPro" id="IPR046770">
    <property type="entry name" value="DOCKER_Lobe_B"/>
</dbReference>
<evidence type="ECO:0000259" key="5">
    <source>
        <dbReference type="PROSITE" id="PS51651"/>
    </source>
</evidence>
<dbReference type="KEGG" id="elk:111147295"/>
<dbReference type="STRING" id="391180.A0A2Y9JH19"/>
<accession>A0A2Y9JH19</accession>
<dbReference type="GO" id="GO:0007264">
    <property type="term" value="P:small GTPase-mediated signal transduction"/>
    <property type="evidence" value="ECO:0007669"/>
    <property type="project" value="InterPro"/>
</dbReference>
<dbReference type="GeneID" id="111147295"/>
<feature type="compositionally biased region" description="Basic and acidic residues" evidence="4">
    <location>
        <begin position="1258"/>
        <end position="1271"/>
    </location>
</feature>
<dbReference type="PROSITE" id="PS51651">
    <property type="entry name" value="DOCKER"/>
    <property type="match status" value="2"/>
</dbReference>
<dbReference type="InterPro" id="IPR043161">
    <property type="entry name" value="DOCK_C_lobe_A"/>
</dbReference>
<dbReference type="InterPro" id="IPR043162">
    <property type="entry name" value="DOCK_C_lobe_C"/>
</dbReference>
<dbReference type="CDD" id="cd11705">
    <property type="entry name" value="DHR2_DOCK4"/>
    <property type="match status" value="1"/>
</dbReference>
<dbReference type="InterPro" id="IPR046769">
    <property type="entry name" value="DOCKER_Lobe_A"/>
</dbReference>
<dbReference type="Gene3D" id="1.25.40.410">
    <property type="match status" value="1"/>
</dbReference>
<evidence type="ECO:0000256" key="1">
    <source>
        <dbReference type="ARBA" id="ARBA00022658"/>
    </source>
</evidence>
<dbReference type="GO" id="GO:0005886">
    <property type="term" value="C:plasma membrane"/>
    <property type="evidence" value="ECO:0007669"/>
    <property type="project" value="TreeGrafter"/>
</dbReference>
<dbReference type="GO" id="GO:0060326">
    <property type="term" value="P:cell chemotaxis"/>
    <property type="evidence" value="ECO:0007669"/>
    <property type="project" value="TreeGrafter"/>
</dbReference>
<feature type="non-terminal residue" evidence="7">
    <location>
        <position position="1"/>
    </location>
</feature>
<dbReference type="InterPro" id="IPR027357">
    <property type="entry name" value="DOCKER_dom"/>
</dbReference>
<feature type="domain" description="DOCKER" evidence="5">
    <location>
        <begin position="1"/>
        <end position="268"/>
    </location>
</feature>
<dbReference type="OrthoDB" id="18896at2759"/>
<organism evidence="6 7">
    <name type="scientific">Enhydra lutris kenyoni</name>
    <name type="common">northern sea otter</name>
    <dbReference type="NCBI Taxonomy" id="391180"/>
    <lineage>
        <taxon>Eukaryota</taxon>
        <taxon>Metazoa</taxon>
        <taxon>Chordata</taxon>
        <taxon>Craniata</taxon>
        <taxon>Vertebrata</taxon>
        <taxon>Euteleostomi</taxon>
        <taxon>Mammalia</taxon>
        <taxon>Eutheria</taxon>
        <taxon>Laurasiatheria</taxon>
        <taxon>Carnivora</taxon>
        <taxon>Caniformia</taxon>
        <taxon>Musteloidea</taxon>
        <taxon>Mustelidae</taxon>
        <taxon>Lutrinae</taxon>
        <taxon>Enhydra</taxon>
    </lineage>
</organism>
<dbReference type="PANTHER" id="PTHR45653:SF7">
    <property type="entry name" value="DEDICATOR OF CYTOKINESIS PROTEIN 4"/>
    <property type="match status" value="1"/>
</dbReference>
<feature type="compositionally biased region" description="Low complexity" evidence="4">
    <location>
        <begin position="1162"/>
        <end position="1187"/>
    </location>
</feature>